<protein>
    <recommendedName>
        <fullName evidence="1">DUF6906 domain-containing protein</fullName>
    </recommendedName>
</protein>
<proteinExistence type="predicted"/>
<name>A0A2H4JCN6_9CAUD</name>
<accession>A0A2H4JCN6</accession>
<evidence type="ECO:0000259" key="1">
    <source>
        <dbReference type="Pfam" id="PF21847"/>
    </source>
</evidence>
<gene>
    <name evidence="2" type="ORF">10S7_22</name>
</gene>
<sequence>MKHGKRPTRSQKIKLKELGLVPENWLIIRDDVKLLIIENKQSRKIRTLKKEKVN</sequence>
<organism evidence="2">
    <name type="scientific">uncultured Caudovirales phage</name>
    <dbReference type="NCBI Taxonomy" id="2100421"/>
    <lineage>
        <taxon>Viruses</taxon>
        <taxon>Duplodnaviria</taxon>
        <taxon>Heunggongvirae</taxon>
        <taxon>Uroviricota</taxon>
        <taxon>Caudoviricetes</taxon>
        <taxon>Peduoviridae</taxon>
        <taxon>Maltschvirus</taxon>
        <taxon>Maltschvirus maltsch</taxon>
    </lineage>
</organism>
<dbReference type="Pfam" id="PF21847">
    <property type="entry name" value="DUF6906"/>
    <property type="match status" value="1"/>
</dbReference>
<feature type="domain" description="DUF6906" evidence="1">
    <location>
        <begin position="1"/>
        <end position="50"/>
    </location>
</feature>
<dbReference type="EMBL" id="MF417952">
    <property type="protein sequence ID" value="ASN72399.1"/>
    <property type="molecule type" value="Genomic_DNA"/>
</dbReference>
<evidence type="ECO:0000313" key="2">
    <source>
        <dbReference type="EMBL" id="ASN72399.1"/>
    </source>
</evidence>
<dbReference type="InterPro" id="IPR054201">
    <property type="entry name" value="DUF6906"/>
</dbReference>
<reference evidence="2" key="1">
    <citation type="submission" date="2017-06" db="EMBL/GenBank/DDBJ databases">
        <title>Novel phages from South African skin metaviromes.</title>
        <authorList>
            <person name="van Zyl L.J."/>
            <person name="Abrahams Y."/>
            <person name="Stander E.A."/>
            <person name="Kirby B.M."/>
            <person name="Clavaud C."/>
            <person name="Farcet C."/>
            <person name="Breton L."/>
            <person name="Trindade M.I."/>
        </authorList>
    </citation>
    <scope>NUCLEOTIDE SEQUENCE</scope>
</reference>